<feature type="region of interest" description="Disordered" evidence="11">
    <location>
        <begin position="478"/>
        <end position="558"/>
    </location>
</feature>
<dbReference type="GO" id="GO:0042393">
    <property type="term" value="F:histone binding"/>
    <property type="evidence" value="ECO:0007669"/>
    <property type="project" value="TreeGrafter"/>
</dbReference>
<name>A0A9W8MVP3_9AGAR</name>
<comment type="subcellular location">
    <subcellularLocation>
        <location evidence="2">Chromosome</location>
    </subcellularLocation>
    <subcellularLocation>
        <location evidence="1">Nucleus</location>
    </subcellularLocation>
</comment>
<dbReference type="PIRSF" id="PIRSF017127">
    <property type="entry name" value="Condensin_D2"/>
    <property type="match status" value="1"/>
</dbReference>
<feature type="region of interest" description="Disordered" evidence="11">
    <location>
        <begin position="1314"/>
        <end position="1354"/>
    </location>
</feature>
<dbReference type="InterPro" id="IPR032682">
    <property type="entry name" value="Cnd1_C"/>
</dbReference>
<dbReference type="GO" id="GO:0005634">
    <property type="term" value="C:nucleus"/>
    <property type="evidence" value="ECO:0007669"/>
    <property type="project" value="UniProtKB-SubCell"/>
</dbReference>
<dbReference type="Proteomes" id="UP001148786">
    <property type="component" value="Unassembled WGS sequence"/>
</dbReference>
<evidence type="ECO:0000313" key="15">
    <source>
        <dbReference type="Proteomes" id="UP001148786"/>
    </source>
</evidence>
<dbReference type="InterPro" id="IPR007673">
    <property type="entry name" value="Condensin_cplx_su1"/>
</dbReference>
<feature type="region of interest" description="Disordered" evidence="11">
    <location>
        <begin position="881"/>
        <end position="912"/>
    </location>
</feature>
<dbReference type="GO" id="GO:0051301">
    <property type="term" value="P:cell division"/>
    <property type="evidence" value="ECO:0007669"/>
    <property type="project" value="UniProtKB-KW"/>
</dbReference>
<evidence type="ECO:0000313" key="14">
    <source>
        <dbReference type="EMBL" id="KAJ3506594.1"/>
    </source>
</evidence>
<dbReference type="PANTHER" id="PTHR14222">
    <property type="entry name" value="CONDENSIN"/>
    <property type="match status" value="1"/>
</dbReference>
<evidence type="ECO:0000259" key="12">
    <source>
        <dbReference type="Pfam" id="PF12717"/>
    </source>
</evidence>
<comment type="function">
    <text evidence="10">Regulatory subunit of the condensin complex, a complex required for conversion of interphase chromatin into mitotic-like condense chromosomes. The condensin complex probably introduces positive supercoils into relaxed DNA in the presence of type I topoisomerases and converts nicked DNA into positive knotted forms in the presence of type II topoisomerases.</text>
</comment>
<dbReference type="Gene3D" id="1.25.10.10">
    <property type="entry name" value="Leucine-rich Repeat Variant"/>
    <property type="match status" value="2"/>
</dbReference>
<dbReference type="SUPFAM" id="SSF48371">
    <property type="entry name" value="ARM repeat"/>
    <property type="match status" value="1"/>
</dbReference>
<evidence type="ECO:0000256" key="9">
    <source>
        <dbReference type="ARBA" id="ARBA00023306"/>
    </source>
</evidence>
<dbReference type="InterPro" id="IPR011989">
    <property type="entry name" value="ARM-like"/>
</dbReference>
<feature type="region of interest" description="Disordered" evidence="11">
    <location>
        <begin position="132"/>
        <end position="164"/>
    </location>
</feature>
<evidence type="ECO:0000256" key="4">
    <source>
        <dbReference type="ARBA" id="ARBA00022454"/>
    </source>
</evidence>
<evidence type="ECO:0000256" key="5">
    <source>
        <dbReference type="ARBA" id="ARBA00022618"/>
    </source>
</evidence>
<dbReference type="GO" id="GO:0007076">
    <property type="term" value="P:mitotic chromosome condensation"/>
    <property type="evidence" value="ECO:0007669"/>
    <property type="project" value="InterPro"/>
</dbReference>
<comment type="caution">
    <text evidence="14">The sequence shown here is derived from an EMBL/GenBank/DDBJ whole genome shotgun (WGS) entry which is preliminary data.</text>
</comment>
<dbReference type="Pfam" id="PF12717">
    <property type="entry name" value="Cnd1"/>
    <property type="match status" value="1"/>
</dbReference>
<dbReference type="OrthoDB" id="436262at2759"/>
<feature type="domain" description="Condensin complex subunit 1 C-terminal" evidence="12">
    <location>
        <begin position="1090"/>
        <end position="1250"/>
    </location>
</feature>
<dbReference type="GO" id="GO:0000779">
    <property type="term" value="C:condensed chromosome, centromeric region"/>
    <property type="evidence" value="ECO:0007669"/>
    <property type="project" value="TreeGrafter"/>
</dbReference>
<proteinExistence type="inferred from homology"/>
<evidence type="ECO:0000256" key="8">
    <source>
        <dbReference type="ARBA" id="ARBA00023242"/>
    </source>
</evidence>
<feature type="domain" description="Condensin complex subunit 1 N-terminal" evidence="13">
    <location>
        <begin position="73"/>
        <end position="246"/>
    </location>
</feature>
<sequence length="1354" mass="153004">MTNFELQDELHALQDLETYEIEHDHDFTSEEPEALLEAAVEAVADSSDTIADPEVFDVYRSLLKHADKVPGPIMNKLLDSLSSGLQAELDATIRDIETGDTHTYMPHKTPLEMYAFLLSWFVSAAEKVKSSADDVPAPAKAKKGRGGKAATGKGTGRSASKKNTENVWTWEEQIPNTLQLICKVLRLQTQRIWATTAERDTFVNCITRPAYHLTESEAFMKVNDIKMSIFKVICLAVKHHGQSMAVQITIMQSLQFYEHLSEAMAECLTILAREFDHSQLGDDILREIAGKTFSGQDAKSPRTFAKFLVKYAEQCPRSVLKQLSLLLNQLDSESYPMRQAIVEIIGFLITDLANSETTDQKQTTKQLTGLFNLLLERILDNSSYVRSKVFVVIAKLFNITSFKFPKIRLQATTAAVGALDDKNASVRKAAAALLVQLLLTHPYLVPFGGLLQREMWEAEYKDKVERLEKIEGSVGNVVQNAEEEAEGNTEEGKKKKKKKSKKSKNDDSMDVDDEIDEEDEEEQTGGDTEEDEPADSQMVLDEDEDRDTPKKLSKLQPRKSQLDVNALTKEQEALAAYDEQEIQQLRMQKKYSTDALTFIDQIESAMEPMCKLLGSTNKAEVLEVMEFFKVAHAYQFESAKEGVKKMLHLIWTKDNSNSTSEDGQELKGIRRSLLEVYRNLYFDPIADLDAKEQINRITKNLIERTYEATLAELTSLEEMMRIMMEEGHIHHDVIAKLWQVYSKERQLPKVQRRGAIIILGMLALAKRSVLSDKVDVMLKVGLGPLGKADPTLARYTCVALQRLNGSAKKVKGSLLDKTQRIEMDNAIFRKLQIAILHPSRTKEWFGMAEQTINAVYALGDHPDVFCNEVIKKMTIRAFSREKKPAVPAATESQEEEEGAEKDPDAMVEDQPGDTTFVSAADVTMQDATQATQDSNDRDLGEAFELSQLLFVVGHVAMKHIVYLELVEREWKRQKDEKTAAEKLANKSQKNAKDKEGEELDQVVGNAEDEIGDRIAAVREQELLYGPESLLAVFGPMIVHICGSPHKFKNRTLRAAATLAFSKFLCVSSQFCDQNHRLLFKILETSKDANIRSNIVIALGDVAVSFSSIIDENSNELYKGLSDKNFVVKKNTLMVLTHLILNGMIKVKGQLGEMAKCLEDPEPRIADLAKLFFTELSTKENAIYNNLPDVISHLSTGDHALDEEKFQSTLRYIFTFIEKEKQAETIVEKLCQRFRLSEDPRQWRDVAFCLSLLPFKSDRSVKKLIEGLQFYRDKLHEPKVYERFTEILQKARANKSKDKPDTELDEFEKILEEHKLQGQEDQALEKRVEGKKAAAKKRATRKGELSTTGLDLSFN</sequence>
<keyword evidence="9 10" id="KW-0131">Cell cycle</keyword>
<keyword evidence="15" id="KW-1185">Reference proteome</keyword>
<protein>
    <recommendedName>
        <fullName evidence="10">Condensin complex subunit 1</fullName>
    </recommendedName>
</protein>
<keyword evidence="4" id="KW-0158">Chromosome</keyword>
<evidence type="ECO:0000256" key="11">
    <source>
        <dbReference type="SAM" id="MobiDB-lite"/>
    </source>
</evidence>
<keyword evidence="7 10" id="KW-0226">DNA condensation</keyword>
<reference evidence="14" key="1">
    <citation type="submission" date="2022-07" db="EMBL/GenBank/DDBJ databases">
        <title>Genome Sequence of Agrocybe chaxingu.</title>
        <authorList>
            <person name="Buettner E."/>
        </authorList>
    </citation>
    <scope>NUCLEOTIDE SEQUENCE</scope>
    <source>
        <strain evidence="14">MP-N11</strain>
    </source>
</reference>
<evidence type="ECO:0000259" key="13">
    <source>
        <dbReference type="Pfam" id="PF12922"/>
    </source>
</evidence>
<evidence type="ECO:0000256" key="3">
    <source>
        <dbReference type="ARBA" id="ARBA00009606"/>
    </source>
</evidence>
<evidence type="ECO:0000256" key="10">
    <source>
        <dbReference type="PIRNR" id="PIRNR017127"/>
    </source>
</evidence>
<dbReference type="InterPro" id="IPR024324">
    <property type="entry name" value="Condensin_cplx_su1_N"/>
</dbReference>
<feature type="compositionally biased region" description="Basic and acidic residues" evidence="11">
    <location>
        <begin position="1314"/>
        <end position="1331"/>
    </location>
</feature>
<evidence type="ECO:0000256" key="6">
    <source>
        <dbReference type="ARBA" id="ARBA00022776"/>
    </source>
</evidence>
<evidence type="ECO:0000256" key="1">
    <source>
        <dbReference type="ARBA" id="ARBA00004123"/>
    </source>
</evidence>
<dbReference type="InterPro" id="IPR016024">
    <property type="entry name" value="ARM-type_fold"/>
</dbReference>
<organism evidence="14 15">
    <name type="scientific">Agrocybe chaxingu</name>
    <dbReference type="NCBI Taxonomy" id="84603"/>
    <lineage>
        <taxon>Eukaryota</taxon>
        <taxon>Fungi</taxon>
        <taxon>Dikarya</taxon>
        <taxon>Basidiomycota</taxon>
        <taxon>Agaricomycotina</taxon>
        <taxon>Agaricomycetes</taxon>
        <taxon>Agaricomycetidae</taxon>
        <taxon>Agaricales</taxon>
        <taxon>Agaricineae</taxon>
        <taxon>Strophariaceae</taxon>
        <taxon>Agrocybe</taxon>
    </lineage>
</organism>
<evidence type="ECO:0000256" key="7">
    <source>
        <dbReference type="ARBA" id="ARBA00023067"/>
    </source>
</evidence>
<comment type="similarity">
    <text evidence="3 10">Belongs to the CND1 (condensin subunit 1) family.</text>
</comment>
<dbReference type="InterPro" id="IPR026971">
    <property type="entry name" value="CND1/NCAPD3"/>
</dbReference>
<keyword evidence="5 10" id="KW-0132">Cell division</keyword>
<feature type="compositionally biased region" description="Acidic residues" evidence="11">
    <location>
        <begin position="892"/>
        <end position="911"/>
    </location>
</feature>
<accession>A0A9W8MVP3</accession>
<dbReference type="Pfam" id="PF12922">
    <property type="entry name" value="Cnd1_N"/>
    <property type="match status" value="1"/>
</dbReference>
<dbReference type="EMBL" id="JANKHO010000749">
    <property type="protein sequence ID" value="KAJ3506594.1"/>
    <property type="molecule type" value="Genomic_DNA"/>
</dbReference>
<dbReference type="GO" id="GO:0000796">
    <property type="term" value="C:condensin complex"/>
    <property type="evidence" value="ECO:0007669"/>
    <property type="project" value="TreeGrafter"/>
</dbReference>
<keyword evidence="8" id="KW-0539">Nucleus</keyword>
<evidence type="ECO:0000256" key="2">
    <source>
        <dbReference type="ARBA" id="ARBA00004286"/>
    </source>
</evidence>
<feature type="compositionally biased region" description="Acidic residues" evidence="11">
    <location>
        <begin position="508"/>
        <end position="546"/>
    </location>
</feature>
<gene>
    <name evidence="14" type="ORF">NLJ89_g6784</name>
</gene>
<keyword evidence="6 10" id="KW-0498">Mitosis</keyword>
<feature type="compositionally biased region" description="Polar residues" evidence="11">
    <location>
        <begin position="1344"/>
        <end position="1354"/>
    </location>
</feature>
<dbReference type="GO" id="GO:0010032">
    <property type="term" value="P:meiotic chromosome condensation"/>
    <property type="evidence" value="ECO:0007669"/>
    <property type="project" value="TreeGrafter"/>
</dbReference>
<dbReference type="PANTHER" id="PTHR14222:SF2">
    <property type="entry name" value="CONDENSIN COMPLEX SUBUNIT 1"/>
    <property type="match status" value="1"/>
</dbReference>